<dbReference type="PANTHER" id="PTHR33572">
    <property type="entry name" value="SPORE DEVELOPMENT REGULATOR VOSA"/>
    <property type="match status" value="1"/>
</dbReference>
<keyword evidence="2" id="KW-0749">Sporulation</keyword>
<feature type="domain" description="Velvet" evidence="7">
    <location>
        <begin position="10"/>
        <end position="201"/>
    </location>
</feature>
<dbReference type="AlphaFoldDB" id="A0A6A6PR49"/>
<evidence type="ECO:0000256" key="2">
    <source>
        <dbReference type="ARBA" id="ARBA00022969"/>
    </source>
</evidence>
<evidence type="ECO:0000256" key="6">
    <source>
        <dbReference type="SAM" id="MobiDB-lite"/>
    </source>
</evidence>
<dbReference type="Gene3D" id="2.60.40.3960">
    <property type="entry name" value="Velvet domain"/>
    <property type="match status" value="1"/>
</dbReference>
<comment type="subcellular location">
    <subcellularLocation>
        <location evidence="1">Nucleus</location>
    </subcellularLocation>
</comment>
<evidence type="ECO:0000256" key="5">
    <source>
        <dbReference type="ARBA" id="ARBA00023242"/>
    </source>
</evidence>
<gene>
    <name evidence="8" type="ORF">BDY17DRAFT_252373</name>
</gene>
<keyword evidence="9" id="KW-1185">Reference proteome</keyword>
<evidence type="ECO:0000256" key="3">
    <source>
        <dbReference type="ARBA" id="ARBA00023015"/>
    </source>
</evidence>
<accession>A0A6A6PR49</accession>
<dbReference type="GO" id="GO:0030435">
    <property type="term" value="P:sporulation resulting in formation of a cellular spore"/>
    <property type="evidence" value="ECO:0007669"/>
    <property type="project" value="UniProtKB-KW"/>
</dbReference>
<reference evidence="8" key="1">
    <citation type="journal article" date="2020" name="Stud. Mycol.">
        <title>101 Dothideomycetes genomes: a test case for predicting lifestyles and emergence of pathogens.</title>
        <authorList>
            <person name="Haridas S."/>
            <person name="Albert R."/>
            <person name="Binder M."/>
            <person name="Bloem J."/>
            <person name="Labutti K."/>
            <person name="Salamov A."/>
            <person name="Andreopoulos B."/>
            <person name="Baker S."/>
            <person name="Barry K."/>
            <person name="Bills G."/>
            <person name="Bluhm B."/>
            <person name="Cannon C."/>
            <person name="Castanera R."/>
            <person name="Culley D."/>
            <person name="Daum C."/>
            <person name="Ezra D."/>
            <person name="Gonzalez J."/>
            <person name="Henrissat B."/>
            <person name="Kuo A."/>
            <person name="Liang C."/>
            <person name="Lipzen A."/>
            <person name="Lutzoni F."/>
            <person name="Magnuson J."/>
            <person name="Mondo S."/>
            <person name="Nolan M."/>
            <person name="Ohm R."/>
            <person name="Pangilinan J."/>
            <person name="Park H.-J."/>
            <person name="Ramirez L."/>
            <person name="Alfaro M."/>
            <person name="Sun H."/>
            <person name="Tritt A."/>
            <person name="Yoshinaga Y."/>
            <person name="Zwiers L.-H."/>
            <person name="Turgeon B."/>
            <person name="Goodwin S."/>
            <person name="Spatafora J."/>
            <person name="Crous P."/>
            <person name="Grigoriev I."/>
        </authorList>
    </citation>
    <scope>NUCLEOTIDE SEQUENCE</scope>
    <source>
        <strain evidence="8">CBS 113389</strain>
    </source>
</reference>
<keyword evidence="3" id="KW-0805">Transcription regulation</keyword>
<dbReference type="EMBL" id="MU001637">
    <property type="protein sequence ID" value="KAF2481687.1"/>
    <property type="molecule type" value="Genomic_DNA"/>
</dbReference>
<dbReference type="GeneID" id="54472253"/>
<dbReference type="PROSITE" id="PS51821">
    <property type="entry name" value="VELVET"/>
    <property type="match status" value="1"/>
</dbReference>
<dbReference type="GO" id="GO:0005634">
    <property type="term" value="C:nucleus"/>
    <property type="evidence" value="ECO:0007669"/>
    <property type="project" value="UniProtKB-SubCell"/>
</dbReference>
<evidence type="ECO:0000256" key="4">
    <source>
        <dbReference type="ARBA" id="ARBA00023163"/>
    </source>
</evidence>
<feature type="region of interest" description="Disordered" evidence="6">
    <location>
        <begin position="233"/>
        <end position="259"/>
    </location>
</feature>
<name>A0A6A6PR49_9PEZI</name>
<keyword evidence="4" id="KW-0804">Transcription</keyword>
<dbReference type="PANTHER" id="PTHR33572:SF17">
    <property type="entry name" value="SEXUAL DEVELOPMENT REGULATOR VELC"/>
    <property type="match status" value="1"/>
</dbReference>
<evidence type="ECO:0000313" key="9">
    <source>
        <dbReference type="Proteomes" id="UP000799767"/>
    </source>
</evidence>
<organism evidence="8 9">
    <name type="scientific">Neohortaea acidophila</name>
    <dbReference type="NCBI Taxonomy" id="245834"/>
    <lineage>
        <taxon>Eukaryota</taxon>
        <taxon>Fungi</taxon>
        <taxon>Dikarya</taxon>
        <taxon>Ascomycota</taxon>
        <taxon>Pezizomycotina</taxon>
        <taxon>Dothideomycetes</taxon>
        <taxon>Dothideomycetidae</taxon>
        <taxon>Mycosphaerellales</taxon>
        <taxon>Teratosphaeriaceae</taxon>
        <taxon>Neohortaea</taxon>
    </lineage>
</organism>
<protein>
    <submittedName>
        <fullName evidence="8">Velvet factor-domain-containing protein</fullName>
    </submittedName>
</protein>
<evidence type="ECO:0000256" key="1">
    <source>
        <dbReference type="ARBA" id="ARBA00004123"/>
    </source>
</evidence>
<proteinExistence type="predicted"/>
<keyword evidence="5" id="KW-0539">Nucleus</keyword>
<dbReference type="Proteomes" id="UP000799767">
    <property type="component" value="Unassembled WGS sequence"/>
</dbReference>
<dbReference type="InterPro" id="IPR037525">
    <property type="entry name" value="Velvet_dom"/>
</dbReference>
<sequence length="259" mass="28235">MITRPALVNAWSPVAYDLVIRQQPLAARACGFGERDRRVIDPPPILQLTITDCATKAPRADQEAIFAVTCKLAKAGEDVGEAGMPLADIAPGPSQLPLTHYLMGTTAASPFQGKDEHLVPGTFFVFADLSCRYPGKYKIQFRLLRIDPRKLTLTSDSSHPVVASVETDVFTVYAPKDFPGMRASTALLKALHDQGLYVSLKKGTEARKRKRRASQRGGAVGLSDGSEVDAAEFLDADPTELTESRMIAPGRGKRRRRES</sequence>
<dbReference type="InterPro" id="IPR038491">
    <property type="entry name" value="Velvet_dom_sf"/>
</dbReference>
<dbReference type="InterPro" id="IPR021740">
    <property type="entry name" value="Velvet"/>
</dbReference>
<evidence type="ECO:0000313" key="8">
    <source>
        <dbReference type="EMBL" id="KAF2481687.1"/>
    </source>
</evidence>
<dbReference type="Pfam" id="PF11754">
    <property type="entry name" value="Velvet"/>
    <property type="match status" value="2"/>
</dbReference>
<dbReference type="RefSeq" id="XP_033588257.1">
    <property type="nucleotide sequence ID" value="XM_033731251.1"/>
</dbReference>
<dbReference type="OrthoDB" id="3056235at2759"/>
<evidence type="ECO:0000259" key="7">
    <source>
        <dbReference type="PROSITE" id="PS51821"/>
    </source>
</evidence>